<dbReference type="RefSeq" id="WP_184151321.1">
    <property type="nucleotide sequence ID" value="NZ_JACHFM010000003.1"/>
</dbReference>
<organism evidence="8 9">
    <name type="scientific">Amaricoccus macauensis</name>
    <dbReference type="NCBI Taxonomy" id="57001"/>
    <lineage>
        <taxon>Bacteria</taxon>
        <taxon>Pseudomonadati</taxon>
        <taxon>Pseudomonadota</taxon>
        <taxon>Alphaproteobacteria</taxon>
        <taxon>Rhodobacterales</taxon>
        <taxon>Paracoccaceae</taxon>
        <taxon>Amaricoccus</taxon>
    </lineage>
</organism>
<evidence type="ECO:0000256" key="6">
    <source>
        <dbReference type="ARBA" id="ARBA00037066"/>
    </source>
</evidence>
<proteinExistence type="inferred from homology"/>
<dbReference type="SUPFAM" id="SSF52540">
    <property type="entry name" value="P-loop containing nucleoside triphosphate hydrolases"/>
    <property type="match status" value="1"/>
</dbReference>
<dbReference type="SMART" id="SM00382">
    <property type="entry name" value="AAA"/>
    <property type="match status" value="1"/>
</dbReference>
<evidence type="ECO:0000313" key="9">
    <source>
        <dbReference type="Proteomes" id="UP000549457"/>
    </source>
</evidence>
<dbReference type="PANTHER" id="PTHR42794:SF1">
    <property type="entry name" value="HEMIN IMPORT ATP-BINDING PROTEIN HMUV"/>
    <property type="match status" value="1"/>
</dbReference>
<name>A0A840SR91_9RHOB</name>
<dbReference type="Gene3D" id="3.40.50.300">
    <property type="entry name" value="P-loop containing nucleotide triphosphate hydrolases"/>
    <property type="match status" value="1"/>
</dbReference>
<dbReference type="PANTHER" id="PTHR42794">
    <property type="entry name" value="HEMIN IMPORT ATP-BINDING PROTEIN HMUV"/>
    <property type="match status" value="1"/>
</dbReference>
<comment type="caution">
    <text evidence="8">The sequence shown here is derived from an EMBL/GenBank/DDBJ whole genome shotgun (WGS) entry which is preliminary data.</text>
</comment>
<comment type="function">
    <text evidence="6">Part of the ABC transporter complex HmuTUV involved in hemin import. Responsible for energy coupling to the transport system.</text>
</comment>
<evidence type="ECO:0000256" key="3">
    <source>
        <dbReference type="ARBA" id="ARBA00022741"/>
    </source>
</evidence>
<protein>
    <submittedName>
        <fullName evidence="8">Iron complex transport system ATP-binding protein</fullName>
    </submittedName>
</protein>
<evidence type="ECO:0000256" key="1">
    <source>
        <dbReference type="ARBA" id="ARBA00005417"/>
    </source>
</evidence>
<dbReference type="InterPro" id="IPR003593">
    <property type="entry name" value="AAA+_ATPase"/>
</dbReference>
<dbReference type="PROSITE" id="PS50893">
    <property type="entry name" value="ABC_TRANSPORTER_2"/>
    <property type="match status" value="1"/>
</dbReference>
<feature type="domain" description="ABC transporter" evidence="7">
    <location>
        <begin position="3"/>
        <end position="239"/>
    </location>
</feature>
<keyword evidence="2" id="KW-0813">Transport</keyword>
<dbReference type="Proteomes" id="UP000549457">
    <property type="component" value="Unassembled WGS sequence"/>
</dbReference>
<comment type="similarity">
    <text evidence="1">Belongs to the ABC transporter superfamily.</text>
</comment>
<evidence type="ECO:0000259" key="7">
    <source>
        <dbReference type="PROSITE" id="PS50893"/>
    </source>
</evidence>
<evidence type="ECO:0000313" key="8">
    <source>
        <dbReference type="EMBL" id="MBB5223085.1"/>
    </source>
</evidence>
<sequence length="264" mass="27639">MTLAVLDLCFSYGPGGRRLEGISFSAGARDVVCILGPNGSGKTTLLRCLIGGLAIASGRITLAGQDATRLPPRRLARLVAYVPQGTQSVFGHRVLDIVMMGRSAHLRHFQTPGPRDEEIAVAALERVGIAGLAERSFSTISGGERQLCLLARAVAQKPAVLILDEPAASLDFANQARILDILAGLADGGLAVVMTTHHPDHALQIGTQVLGLRDGRVIADGPASRVLDEGFLTGLYGTPIRVIRSPDGLAACRPCPSHASTGVF</sequence>
<keyword evidence="9" id="KW-1185">Reference proteome</keyword>
<dbReference type="GO" id="GO:0016887">
    <property type="term" value="F:ATP hydrolysis activity"/>
    <property type="evidence" value="ECO:0007669"/>
    <property type="project" value="InterPro"/>
</dbReference>
<dbReference type="GO" id="GO:0005524">
    <property type="term" value="F:ATP binding"/>
    <property type="evidence" value="ECO:0007669"/>
    <property type="project" value="UniProtKB-KW"/>
</dbReference>
<evidence type="ECO:0000256" key="4">
    <source>
        <dbReference type="ARBA" id="ARBA00022840"/>
    </source>
</evidence>
<dbReference type="CDD" id="cd03214">
    <property type="entry name" value="ABC_Iron-Siderophores_B12_Hemin"/>
    <property type="match status" value="1"/>
</dbReference>
<dbReference type="AlphaFoldDB" id="A0A840SR91"/>
<dbReference type="EMBL" id="JACHFM010000003">
    <property type="protein sequence ID" value="MBB5223085.1"/>
    <property type="molecule type" value="Genomic_DNA"/>
</dbReference>
<dbReference type="FunFam" id="3.40.50.300:FF:000134">
    <property type="entry name" value="Iron-enterobactin ABC transporter ATP-binding protein"/>
    <property type="match status" value="1"/>
</dbReference>
<dbReference type="InterPro" id="IPR027417">
    <property type="entry name" value="P-loop_NTPase"/>
</dbReference>
<keyword evidence="5" id="KW-1278">Translocase</keyword>
<evidence type="ECO:0000256" key="5">
    <source>
        <dbReference type="ARBA" id="ARBA00022967"/>
    </source>
</evidence>
<dbReference type="Pfam" id="PF00005">
    <property type="entry name" value="ABC_tran"/>
    <property type="match status" value="1"/>
</dbReference>
<reference evidence="8 9" key="1">
    <citation type="submission" date="2020-08" db="EMBL/GenBank/DDBJ databases">
        <title>Genomic Encyclopedia of Type Strains, Phase IV (KMG-IV): sequencing the most valuable type-strain genomes for metagenomic binning, comparative biology and taxonomic classification.</title>
        <authorList>
            <person name="Goeker M."/>
        </authorList>
    </citation>
    <scope>NUCLEOTIDE SEQUENCE [LARGE SCALE GENOMIC DNA]</scope>
    <source>
        <strain evidence="8 9">DSM 101730</strain>
    </source>
</reference>
<keyword evidence="4 8" id="KW-0067">ATP-binding</keyword>
<dbReference type="InterPro" id="IPR003439">
    <property type="entry name" value="ABC_transporter-like_ATP-bd"/>
</dbReference>
<evidence type="ECO:0000256" key="2">
    <source>
        <dbReference type="ARBA" id="ARBA00022448"/>
    </source>
</evidence>
<gene>
    <name evidence="8" type="ORF">HNP73_003032</name>
</gene>
<keyword evidence="3" id="KW-0547">Nucleotide-binding</keyword>
<accession>A0A840SR91</accession>